<dbReference type="SMART" id="SM00646">
    <property type="entry name" value="Ami_3"/>
    <property type="match status" value="1"/>
</dbReference>
<keyword evidence="1 3" id="KW-0378">Hydrolase</keyword>
<dbReference type="AlphaFoldDB" id="A0A1W1BSC0"/>
<dbReference type="SUPFAM" id="SSF53187">
    <property type="entry name" value="Zn-dependent exopeptidases"/>
    <property type="match status" value="1"/>
</dbReference>
<dbReference type="EMBL" id="FPHB01000038">
    <property type="protein sequence ID" value="SFV56498.1"/>
    <property type="molecule type" value="Genomic_DNA"/>
</dbReference>
<dbReference type="CDD" id="cd02696">
    <property type="entry name" value="MurNAc-LAA"/>
    <property type="match status" value="1"/>
</dbReference>
<sequence>MSKAITALFLLLFGVSLFGLSDAQLVKRADKELLGKTKSDIFRAYNDYKNLYLRAVMNQNEALKIKALRGIVKSGEKLHIDVSTYKRELIECTPKKYCKPKPKLNKPSKEIKKVKLKATNKLRRIYWREGRLVLRFSHRIRNYQVNYFKLYNAKKDEYKYIFDIEASMLTRSQSLVKPGIESIKLAQYKPNILRLVIKNNSVVRVRFKIDKNELVINAKPTRKYLAKRSLKKTKNSKISKSKKELYTKSKIIVIDAGHGGKDPGASGYRGYREKRVVLGIAKYLREYLKKRGYKVYMTRSGDYFIRLRDRTRFANKKRADLFISIHANASKNKKAKGIETYFLSPSRSSRAKRVAAMENKVDIEDMNYYAKQSFLSFLNNHKIIASNKLAIDLQQGILLELHKHYKGVVDAGVREGPFWVLVGAQMPAVLIEVGFITNPFEAKHLVSKRYQQHLAKGIADGVERYFIKNR</sequence>
<reference evidence="3" key="1">
    <citation type="submission" date="2016-10" db="EMBL/GenBank/DDBJ databases">
        <authorList>
            <person name="de Groot N.N."/>
        </authorList>
    </citation>
    <scope>NUCLEOTIDE SEQUENCE</scope>
</reference>
<proteinExistence type="predicted"/>
<dbReference type="EC" id="3.5.1.28" evidence="3"/>
<organism evidence="3">
    <name type="scientific">hydrothermal vent metagenome</name>
    <dbReference type="NCBI Taxonomy" id="652676"/>
    <lineage>
        <taxon>unclassified sequences</taxon>
        <taxon>metagenomes</taxon>
        <taxon>ecological metagenomes</taxon>
    </lineage>
</organism>
<dbReference type="GO" id="GO:0008745">
    <property type="term" value="F:N-acetylmuramoyl-L-alanine amidase activity"/>
    <property type="evidence" value="ECO:0007669"/>
    <property type="project" value="UniProtKB-EC"/>
</dbReference>
<dbReference type="FunFam" id="3.40.630.40:FF:000005">
    <property type="entry name" value="N-acetylmuramoyl-L-alanine amidase (AmiA)"/>
    <property type="match status" value="1"/>
</dbReference>
<accession>A0A1W1BSC0</accession>
<evidence type="ECO:0000256" key="1">
    <source>
        <dbReference type="ARBA" id="ARBA00022801"/>
    </source>
</evidence>
<evidence type="ECO:0000313" key="3">
    <source>
        <dbReference type="EMBL" id="SFV56498.1"/>
    </source>
</evidence>
<dbReference type="Pfam" id="PF01520">
    <property type="entry name" value="Amidase_3"/>
    <property type="match status" value="1"/>
</dbReference>
<feature type="domain" description="MurNAc-LAA" evidence="2">
    <location>
        <begin position="311"/>
        <end position="463"/>
    </location>
</feature>
<name>A0A1W1BSC0_9ZZZZ</name>
<dbReference type="GO" id="GO:0030288">
    <property type="term" value="C:outer membrane-bounded periplasmic space"/>
    <property type="evidence" value="ECO:0007669"/>
    <property type="project" value="TreeGrafter"/>
</dbReference>
<dbReference type="InterPro" id="IPR050695">
    <property type="entry name" value="N-acetylmuramoyl_amidase_3"/>
</dbReference>
<dbReference type="InterPro" id="IPR002508">
    <property type="entry name" value="MurNAc-LAA_cat"/>
</dbReference>
<dbReference type="GO" id="GO:0009253">
    <property type="term" value="P:peptidoglycan catabolic process"/>
    <property type="evidence" value="ECO:0007669"/>
    <property type="project" value="InterPro"/>
</dbReference>
<dbReference type="PANTHER" id="PTHR30404:SF0">
    <property type="entry name" value="N-ACETYLMURAMOYL-L-ALANINE AMIDASE AMIC"/>
    <property type="match status" value="1"/>
</dbReference>
<evidence type="ECO:0000259" key="2">
    <source>
        <dbReference type="SMART" id="SM00646"/>
    </source>
</evidence>
<protein>
    <submittedName>
        <fullName evidence="3">N-acetylmuramoyl-L-alanine amidase</fullName>
        <ecNumber evidence="3">3.5.1.28</ecNumber>
    </submittedName>
</protein>
<gene>
    <name evidence="3" type="ORF">MNB_SM-7-399</name>
</gene>
<dbReference type="Gene3D" id="3.40.630.40">
    <property type="entry name" value="Zn-dependent exopeptidases"/>
    <property type="match status" value="1"/>
</dbReference>
<dbReference type="PANTHER" id="PTHR30404">
    <property type="entry name" value="N-ACETYLMURAMOYL-L-ALANINE AMIDASE"/>
    <property type="match status" value="1"/>
</dbReference>